<dbReference type="InterPro" id="IPR013118">
    <property type="entry name" value="Mannitol_DH_C"/>
</dbReference>
<gene>
    <name evidence="5" type="ORF">SAMN04488526_0637</name>
</gene>
<reference evidence="5 6" key="1">
    <citation type="submission" date="2016-10" db="EMBL/GenBank/DDBJ databases">
        <authorList>
            <person name="de Groot N.N."/>
        </authorList>
    </citation>
    <scope>NUCLEOTIDE SEQUENCE [LARGE SCALE GENOMIC DNA]</scope>
    <source>
        <strain evidence="5 6">DSM 14858</strain>
    </source>
</reference>
<dbReference type="InterPro" id="IPR036291">
    <property type="entry name" value="NAD(P)-bd_dom_sf"/>
</dbReference>
<keyword evidence="1" id="KW-0560">Oxidoreductase</keyword>
<name>A0A1H7H819_9RHOB</name>
<dbReference type="InterPro" id="IPR013131">
    <property type="entry name" value="Mannitol_DH_N"/>
</dbReference>
<feature type="domain" description="Mannitol dehydrogenase N-terminal" evidence="3">
    <location>
        <begin position="6"/>
        <end position="219"/>
    </location>
</feature>
<proteinExistence type="predicted"/>
<dbReference type="EMBL" id="FNZQ01000001">
    <property type="protein sequence ID" value="SEK46573.1"/>
    <property type="molecule type" value="Genomic_DNA"/>
</dbReference>
<dbReference type="Pfam" id="PF08125">
    <property type="entry name" value="Mannitol_dh_C"/>
    <property type="match status" value="1"/>
</dbReference>
<dbReference type="InterPro" id="IPR008927">
    <property type="entry name" value="6-PGluconate_DH-like_C_sf"/>
</dbReference>
<evidence type="ECO:0000259" key="4">
    <source>
        <dbReference type="Pfam" id="PF08125"/>
    </source>
</evidence>
<evidence type="ECO:0000256" key="1">
    <source>
        <dbReference type="ARBA" id="ARBA00023002"/>
    </source>
</evidence>
<dbReference type="PANTHER" id="PTHR30524">
    <property type="entry name" value="MANNITOL-1-PHOSPHATE 5-DEHYDROGENASE"/>
    <property type="match status" value="1"/>
</dbReference>
<evidence type="ECO:0000256" key="2">
    <source>
        <dbReference type="ARBA" id="ARBA00023027"/>
    </source>
</evidence>
<feature type="domain" description="Mannitol dehydrogenase C-terminal" evidence="4">
    <location>
        <begin position="237"/>
        <end position="361"/>
    </location>
</feature>
<dbReference type="RefSeq" id="WP_092759684.1">
    <property type="nucleotide sequence ID" value="NZ_FNZQ01000001.1"/>
</dbReference>
<dbReference type="OrthoDB" id="271711at2"/>
<evidence type="ECO:0000313" key="5">
    <source>
        <dbReference type="EMBL" id="SEK46573.1"/>
    </source>
</evidence>
<evidence type="ECO:0000313" key="6">
    <source>
        <dbReference type="Proteomes" id="UP000199283"/>
    </source>
</evidence>
<dbReference type="Proteomes" id="UP000199283">
    <property type="component" value="Unassembled WGS sequence"/>
</dbReference>
<sequence>MTQTPILQFGTSRFLQAHADLFVSEARTAGQDVGPIAIVQSSGDPARANRLAALTQGYDVRIEGLESGLPMQRIARVTSIARTLSTASDWPEVTRVFVDEARIVLSNTGDDGFAPRPGDTDETTRIQSLSYPAKLTRLLRARFDVGGGPLQIMPMELVADNGTVLRDRVLALAKDRTFRDWLSVRVIWVNSLVDRIVSQPLEPAGAVTEPYALWAIEDQPDLISPCDHPSVRILPDLKDVQALKLFILNLAHTWMADQWLQDPEFTPDLVRLFVARREATLRRLFKSEVLPAFDAAGMGDTARAYVETTIQRFANPFLDHRIEDIAGNHAQKVDRRIGAFLTWAQAKGDVTPKPILSRIAKRVRAAGASWTEAP</sequence>
<dbReference type="AlphaFoldDB" id="A0A1H7H819"/>
<dbReference type="Gene3D" id="1.10.1040.10">
    <property type="entry name" value="N-(1-d-carboxylethyl)-l-norvaline Dehydrogenase, domain 2"/>
    <property type="match status" value="1"/>
</dbReference>
<keyword evidence="6" id="KW-1185">Reference proteome</keyword>
<dbReference type="GO" id="GO:0016491">
    <property type="term" value="F:oxidoreductase activity"/>
    <property type="evidence" value="ECO:0007669"/>
    <property type="project" value="UniProtKB-KW"/>
</dbReference>
<keyword evidence="2" id="KW-0520">NAD</keyword>
<dbReference type="SUPFAM" id="SSF51735">
    <property type="entry name" value="NAD(P)-binding Rossmann-fold domains"/>
    <property type="match status" value="1"/>
</dbReference>
<dbReference type="InterPro" id="IPR013328">
    <property type="entry name" value="6PGD_dom2"/>
</dbReference>
<dbReference type="Pfam" id="PF01232">
    <property type="entry name" value="Mannitol_dh"/>
    <property type="match status" value="1"/>
</dbReference>
<organism evidence="5 6">
    <name type="scientific">Jannaschia helgolandensis</name>
    <dbReference type="NCBI Taxonomy" id="188906"/>
    <lineage>
        <taxon>Bacteria</taxon>
        <taxon>Pseudomonadati</taxon>
        <taxon>Pseudomonadota</taxon>
        <taxon>Alphaproteobacteria</taxon>
        <taxon>Rhodobacterales</taxon>
        <taxon>Roseobacteraceae</taxon>
        <taxon>Jannaschia</taxon>
    </lineage>
</organism>
<protein>
    <submittedName>
        <fullName evidence="5">Tagaturonate reductase</fullName>
    </submittedName>
</protein>
<dbReference type="PANTHER" id="PTHR30524:SF0">
    <property type="entry name" value="ALTRONATE OXIDOREDUCTASE-RELATED"/>
    <property type="match status" value="1"/>
</dbReference>
<accession>A0A1H7H819</accession>
<dbReference type="Gene3D" id="3.40.50.720">
    <property type="entry name" value="NAD(P)-binding Rossmann-like Domain"/>
    <property type="match status" value="1"/>
</dbReference>
<evidence type="ECO:0000259" key="3">
    <source>
        <dbReference type="Pfam" id="PF01232"/>
    </source>
</evidence>
<dbReference type="STRING" id="188906.SAMN04488526_0637"/>
<dbReference type="SUPFAM" id="SSF48179">
    <property type="entry name" value="6-phosphogluconate dehydrogenase C-terminal domain-like"/>
    <property type="match status" value="1"/>
</dbReference>